<evidence type="ECO:0000313" key="2">
    <source>
        <dbReference type="Proteomes" id="UP000249166"/>
    </source>
</evidence>
<reference evidence="1 2" key="1">
    <citation type="submission" date="2018-04" db="EMBL/GenBank/DDBJ databases">
        <title>Bacteria isolated from cave deposits of Manipur.</title>
        <authorList>
            <person name="Sahoo D."/>
            <person name="Sarangthem I."/>
            <person name="Nandeibam J."/>
        </authorList>
    </citation>
    <scope>NUCLEOTIDE SEQUENCE [LARGE SCALE GENOMIC DNA]</scope>
    <source>
        <strain evidence="2">mrc11</strain>
    </source>
</reference>
<dbReference type="EMBL" id="QLNP01000074">
    <property type="protein sequence ID" value="RAM37351.1"/>
    <property type="molecule type" value="Genomic_DNA"/>
</dbReference>
<accession>A0A328HGT1</accession>
<sequence length="140" mass="16321">MQETQGKETRQADMDYEQDFMTTAQDTVATLISKSVPKATFTSSDGQTILGWQFDGIERDIEIRGNPGRGWWQEAWGRTAYVIDSDCRFWEYSFSGVDEHERDTRLSHGIRPMPKSYLVGSEGEPFSKYKEILQRLRYQY</sequence>
<dbReference type="OrthoDB" id="9768177at2"/>
<evidence type="ECO:0000313" key="1">
    <source>
        <dbReference type="EMBL" id="RAM37351.1"/>
    </source>
</evidence>
<protein>
    <submittedName>
        <fullName evidence="1">Uncharacterized protein</fullName>
    </submittedName>
</protein>
<proteinExistence type="predicted"/>
<dbReference type="RefSeq" id="WP_111903955.1">
    <property type="nucleotide sequence ID" value="NZ_QLNP01000074.1"/>
</dbReference>
<organism evidence="1 2">
    <name type="scientific">Arthrobacter globiformis</name>
    <dbReference type="NCBI Taxonomy" id="1665"/>
    <lineage>
        <taxon>Bacteria</taxon>
        <taxon>Bacillati</taxon>
        <taxon>Actinomycetota</taxon>
        <taxon>Actinomycetes</taxon>
        <taxon>Micrococcales</taxon>
        <taxon>Micrococcaceae</taxon>
        <taxon>Arthrobacter</taxon>
    </lineage>
</organism>
<gene>
    <name evidence="1" type="ORF">DBZ45_11120</name>
</gene>
<name>A0A328HGT1_ARTGO</name>
<dbReference type="Proteomes" id="UP000249166">
    <property type="component" value="Unassembled WGS sequence"/>
</dbReference>
<comment type="caution">
    <text evidence="1">The sequence shown here is derived from an EMBL/GenBank/DDBJ whole genome shotgun (WGS) entry which is preliminary data.</text>
</comment>
<dbReference type="AlphaFoldDB" id="A0A328HGT1"/>